<organism evidence="1 2">
    <name type="scientific">Cerrena zonata</name>
    <dbReference type="NCBI Taxonomy" id="2478898"/>
    <lineage>
        <taxon>Eukaryota</taxon>
        <taxon>Fungi</taxon>
        <taxon>Dikarya</taxon>
        <taxon>Basidiomycota</taxon>
        <taxon>Agaricomycotina</taxon>
        <taxon>Agaricomycetes</taxon>
        <taxon>Polyporales</taxon>
        <taxon>Cerrenaceae</taxon>
        <taxon>Cerrena</taxon>
    </lineage>
</organism>
<accession>A0AAW0GLK7</accession>
<dbReference type="Proteomes" id="UP001385951">
    <property type="component" value="Unassembled WGS sequence"/>
</dbReference>
<evidence type="ECO:0000313" key="1">
    <source>
        <dbReference type="EMBL" id="KAK7694110.1"/>
    </source>
</evidence>
<evidence type="ECO:0000313" key="2">
    <source>
        <dbReference type="Proteomes" id="UP001385951"/>
    </source>
</evidence>
<keyword evidence="2" id="KW-1185">Reference proteome</keyword>
<reference evidence="1 2" key="1">
    <citation type="submission" date="2022-09" db="EMBL/GenBank/DDBJ databases">
        <authorList>
            <person name="Palmer J.M."/>
        </authorList>
    </citation>
    <scope>NUCLEOTIDE SEQUENCE [LARGE SCALE GENOMIC DNA]</scope>
    <source>
        <strain evidence="1 2">DSM 7382</strain>
    </source>
</reference>
<proteinExistence type="predicted"/>
<comment type="caution">
    <text evidence="1">The sequence shown here is derived from an EMBL/GenBank/DDBJ whole genome shotgun (WGS) entry which is preliminary data.</text>
</comment>
<dbReference type="AlphaFoldDB" id="A0AAW0GLK7"/>
<sequence length="60" mass="6610">MPGDTLEFISALLLPDASLFELSVPVYKEQASFPQVCFSSPLTTTALHSSRFLASYYFSS</sequence>
<dbReference type="EMBL" id="JASBNA010000003">
    <property type="protein sequence ID" value="KAK7694110.1"/>
    <property type="molecule type" value="Genomic_DNA"/>
</dbReference>
<gene>
    <name evidence="1" type="ORF">QCA50_003686</name>
</gene>
<name>A0AAW0GLK7_9APHY</name>
<protein>
    <submittedName>
        <fullName evidence="1">Uncharacterized protein</fullName>
    </submittedName>
</protein>